<keyword evidence="3" id="KW-1185">Reference proteome</keyword>
<organism evidence="2 3">
    <name type="scientific">Anoxybacillus andreesenii</name>
    <dbReference type="NCBI Taxonomy" id="1325932"/>
    <lineage>
        <taxon>Bacteria</taxon>
        <taxon>Bacillati</taxon>
        <taxon>Bacillota</taxon>
        <taxon>Bacilli</taxon>
        <taxon>Bacillales</taxon>
        <taxon>Anoxybacillaceae</taxon>
        <taxon>Anoxybacillus</taxon>
    </lineage>
</organism>
<dbReference type="Proteomes" id="UP001231362">
    <property type="component" value="Unassembled WGS sequence"/>
</dbReference>
<accession>A0ABT9V1X4</accession>
<evidence type="ECO:0000313" key="2">
    <source>
        <dbReference type="EMBL" id="MDQ0154956.1"/>
    </source>
</evidence>
<name>A0ABT9V1X4_9BACL</name>
<comment type="caution">
    <text evidence="2">The sequence shown here is derived from an EMBL/GenBank/DDBJ whole genome shotgun (WGS) entry which is preliminary data.</text>
</comment>
<keyword evidence="2" id="KW-0378">Hydrolase</keyword>
<proteinExistence type="predicted"/>
<feature type="transmembrane region" description="Helical" evidence="1">
    <location>
        <begin position="5"/>
        <end position="30"/>
    </location>
</feature>
<evidence type="ECO:0000313" key="3">
    <source>
        <dbReference type="Proteomes" id="UP001231362"/>
    </source>
</evidence>
<keyword evidence="1" id="KW-1133">Transmembrane helix</keyword>
<dbReference type="GO" id="GO:0006508">
    <property type="term" value="P:proteolysis"/>
    <property type="evidence" value="ECO:0007669"/>
    <property type="project" value="UniProtKB-KW"/>
</dbReference>
<dbReference type="EMBL" id="JAUSTU010000004">
    <property type="protein sequence ID" value="MDQ0154956.1"/>
    <property type="molecule type" value="Genomic_DNA"/>
</dbReference>
<protein>
    <submittedName>
        <fullName evidence="2">Membrane protein implicated in regulation of membrane protease activity</fullName>
    </submittedName>
</protein>
<keyword evidence="2" id="KW-0645">Protease</keyword>
<reference evidence="2 3" key="1">
    <citation type="submission" date="2023-07" db="EMBL/GenBank/DDBJ databases">
        <title>Genomic Encyclopedia of Type Strains, Phase IV (KMG-IV): sequencing the most valuable type-strain genomes for metagenomic binning, comparative biology and taxonomic classification.</title>
        <authorList>
            <person name="Goeker M."/>
        </authorList>
    </citation>
    <scope>NUCLEOTIDE SEQUENCE [LARGE SCALE GENOMIC DNA]</scope>
    <source>
        <strain evidence="2 3">DSM 23948</strain>
    </source>
</reference>
<gene>
    <name evidence="2" type="ORF">J2S07_001260</name>
</gene>
<dbReference type="RefSeq" id="WP_307149533.1">
    <property type="nucleotide sequence ID" value="NZ_JAUSTU010000004.1"/>
</dbReference>
<sequence length="75" mass="8090">MKDILLGIVALVIAVIFAIGVYLLFGAIYYYGLQTLGVELTFGQAVVLAVLIVVTGILFRGKERKQTKGDDALSE</sequence>
<evidence type="ECO:0000256" key="1">
    <source>
        <dbReference type="SAM" id="Phobius"/>
    </source>
</evidence>
<feature type="transmembrane region" description="Helical" evidence="1">
    <location>
        <begin position="42"/>
        <end position="59"/>
    </location>
</feature>
<keyword evidence="1" id="KW-0472">Membrane</keyword>
<dbReference type="GO" id="GO:0008233">
    <property type="term" value="F:peptidase activity"/>
    <property type="evidence" value="ECO:0007669"/>
    <property type="project" value="UniProtKB-KW"/>
</dbReference>
<keyword evidence="1" id="KW-0812">Transmembrane</keyword>